<sequence>MDQVSMLDLATVSAVVAALVTVVGNAFGIEKQYRALLAIGIAGILWFIPREWGEQVLMALIIGLTASGVYSQVKPRDNQNDLLRMQLREEMREEQQVEQERIRKEEERRKRRENVTYQDDDTPY</sequence>
<dbReference type="AlphaFoldDB" id="A0A1X9MHW9"/>
<reference evidence="3 4" key="1">
    <citation type="submission" date="2017-04" db="EMBL/GenBank/DDBJ databases">
        <title>Bacillus krulwichiae AM31D Genome sequencing and assembly.</title>
        <authorList>
            <person name="Krulwich T.A."/>
            <person name="Anastor L."/>
            <person name="Ehrlich R."/>
            <person name="Ehrlich G.D."/>
            <person name="Janto B."/>
        </authorList>
    </citation>
    <scope>NUCLEOTIDE SEQUENCE [LARGE SCALE GENOMIC DNA]</scope>
    <source>
        <strain evidence="3 4">AM31D</strain>
    </source>
</reference>
<evidence type="ECO:0008006" key="5">
    <source>
        <dbReference type="Google" id="ProtNLM"/>
    </source>
</evidence>
<evidence type="ECO:0000313" key="4">
    <source>
        <dbReference type="Proteomes" id="UP000193006"/>
    </source>
</evidence>
<feature type="transmembrane region" description="Helical" evidence="2">
    <location>
        <begin position="6"/>
        <end position="26"/>
    </location>
</feature>
<dbReference type="Proteomes" id="UP000193006">
    <property type="component" value="Chromosome"/>
</dbReference>
<name>A0A1X9MHW9_9BACI</name>
<evidence type="ECO:0000256" key="2">
    <source>
        <dbReference type="SAM" id="Phobius"/>
    </source>
</evidence>
<organism evidence="3 4">
    <name type="scientific">Halalkalibacter krulwichiae</name>
    <dbReference type="NCBI Taxonomy" id="199441"/>
    <lineage>
        <taxon>Bacteria</taxon>
        <taxon>Bacillati</taxon>
        <taxon>Bacillota</taxon>
        <taxon>Bacilli</taxon>
        <taxon>Bacillales</taxon>
        <taxon>Bacillaceae</taxon>
        <taxon>Halalkalibacter</taxon>
    </lineage>
</organism>
<keyword evidence="2" id="KW-0472">Membrane</keyword>
<protein>
    <recommendedName>
        <fullName evidence="5">Holin</fullName>
    </recommendedName>
</protein>
<feature type="transmembrane region" description="Helical" evidence="2">
    <location>
        <begin position="33"/>
        <end position="49"/>
    </location>
</feature>
<feature type="region of interest" description="Disordered" evidence="1">
    <location>
        <begin position="94"/>
        <end position="124"/>
    </location>
</feature>
<dbReference type="RefSeq" id="WP_066159001.1">
    <property type="nucleotide sequence ID" value="NZ_CP020814.1"/>
</dbReference>
<dbReference type="KEGG" id="bkw:BkAM31D_19210"/>
<keyword evidence="2" id="KW-0812">Transmembrane</keyword>
<feature type="compositionally biased region" description="Basic and acidic residues" evidence="1">
    <location>
        <begin position="94"/>
        <end position="108"/>
    </location>
</feature>
<dbReference type="EMBL" id="CP020814">
    <property type="protein sequence ID" value="ARK31793.1"/>
    <property type="molecule type" value="Genomic_DNA"/>
</dbReference>
<keyword evidence="2" id="KW-1133">Transmembrane helix</keyword>
<keyword evidence="4" id="KW-1185">Reference proteome</keyword>
<proteinExistence type="predicted"/>
<evidence type="ECO:0000256" key="1">
    <source>
        <dbReference type="SAM" id="MobiDB-lite"/>
    </source>
</evidence>
<gene>
    <name evidence="3" type="ORF">BkAM31D_19210</name>
</gene>
<accession>A0A1X9MHW9</accession>
<evidence type="ECO:0000313" key="3">
    <source>
        <dbReference type="EMBL" id="ARK31793.1"/>
    </source>
</evidence>